<dbReference type="Proteomes" id="UP000720189">
    <property type="component" value="Unassembled WGS sequence"/>
</dbReference>
<keyword evidence="8" id="KW-0406">Ion transport</keyword>
<dbReference type="RefSeq" id="XP_046042508.1">
    <property type="nucleotide sequence ID" value="XM_046194271.1"/>
</dbReference>
<gene>
    <name evidence="13" type="ORF">BKA55DRAFT_584107</name>
</gene>
<feature type="transmembrane region" description="Helical" evidence="12">
    <location>
        <begin position="227"/>
        <end position="246"/>
    </location>
</feature>
<evidence type="ECO:0000256" key="5">
    <source>
        <dbReference type="ARBA" id="ARBA00022475"/>
    </source>
</evidence>
<keyword evidence="9 12" id="KW-0472">Membrane</keyword>
<comment type="subcellular location">
    <subcellularLocation>
        <location evidence="2">Cell membrane</location>
        <topology evidence="2">Multi-pass membrane protein</topology>
    </subcellularLocation>
</comment>
<evidence type="ECO:0000313" key="14">
    <source>
        <dbReference type="Proteomes" id="UP000720189"/>
    </source>
</evidence>
<dbReference type="AlphaFoldDB" id="A0A9P9G106"/>
<name>A0A9P9G106_FUSRE</name>
<evidence type="ECO:0000256" key="3">
    <source>
        <dbReference type="ARBA" id="ARBA00021242"/>
    </source>
</evidence>
<evidence type="ECO:0000256" key="8">
    <source>
        <dbReference type="ARBA" id="ARBA00023065"/>
    </source>
</evidence>
<evidence type="ECO:0000256" key="6">
    <source>
        <dbReference type="ARBA" id="ARBA00022692"/>
    </source>
</evidence>
<dbReference type="Pfam" id="PF05631">
    <property type="entry name" value="MFS_5"/>
    <property type="match status" value="1"/>
</dbReference>
<dbReference type="InterPro" id="IPR036259">
    <property type="entry name" value="MFS_trans_sf"/>
</dbReference>
<dbReference type="GO" id="GO:0015098">
    <property type="term" value="F:molybdate ion transmembrane transporter activity"/>
    <property type="evidence" value="ECO:0007669"/>
    <property type="project" value="InterPro"/>
</dbReference>
<evidence type="ECO:0000256" key="1">
    <source>
        <dbReference type="ARBA" id="ARBA00003019"/>
    </source>
</evidence>
<feature type="transmembrane region" description="Helical" evidence="12">
    <location>
        <begin position="6"/>
        <end position="22"/>
    </location>
</feature>
<feature type="transmembrane region" description="Helical" evidence="12">
    <location>
        <begin position="275"/>
        <end position="296"/>
    </location>
</feature>
<dbReference type="GeneID" id="70224225"/>
<keyword evidence="6 12" id="KW-0812">Transmembrane</keyword>
<dbReference type="InterPro" id="IPR008509">
    <property type="entry name" value="MOT2/MFSD5"/>
</dbReference>
<feature type="transmembrane region" description="Helical" evidence="12">
    <location>
        <begin position="197"/>
        <end position="221"/>
    </location>
</feature>
<feature type="transmembrane region" description="Helical" evidence="12">
    <location>
        <begin position="316"/>
        <end position="337"/>
    </location>
</feature>
<evidence type="ECO:0000256" key="10">
    <source>
        <dbReference type="ARBA" id="ARBA00030646"/>
    </source>
</evidence>
<keyword evidence="5" id="KW-1003">Cell membrane</keyword>
<dbReference type="EMBL" id="JAGMUX010000025">
    <property type="protein sequence ID" value="KAH7227077.1"/>
    <property type="molecule type" value="Genomic_DNA"/>
</dbReference>
<comment type="function">
    <text evidence="1">Mediates high-affinity intracellular uptake of the rare oligo-element molybdenum.</text>
</comment>
<dbReference type="PANTHER" id="PTHR23516">
    <property type="entry name" value="SAM (S-ADENOSYL METHIONINE) TRANSPORTER"/>
    <property type="match status" value="1"/>
</dbReference>
<reference evidence="13" key="1">
    <citation type="journal article" date="2021" name="Nat. Commun.">
        <title>Genetic determinants of endophytism in the Arabidopsis root mycobiome.</title>
        <authorList>
            <person name="Mesny F."/>
            <person name="Miyauchi S."/>
            <person name="Thiergart T."/>
            <person name="Pickel B."/>
            <person name="Atanasova L."/>
            <person name="Karlsson M."/>
            <person name="Huettel B."/>
            <person name="Barry K.W."/>
            <person name="Haridas S."/>
            <person name="Chen C."/>
            <person name="Bauer D."/>
            <person name="Andreopoulos W."/>
            <person name="Pangilinan J."/>
            <person name="LaButti K."/>
            <person name="Riley R."/>
            <person name="Lipzen A."/>
            <person name="Clum A."/>
            <person name="Drula E."/>
            <person name="Henrissat B."/>
            <person name="Kohler A."/>
            <person name="Grigoriev I.V."/>
            <person name="Martin F.M."/>
            <person name="Hacquard S."/>
        </authorList>
    </citation>
    <scope>NUCLEOTIDE SEQUENCE</scope>
    <source>
        <strain evidence="13">MPI-CAGE-AT-0023</strain>
    </source>
</reference>
<evidence type="ECO:0000313" key="13">
    <source>
        <dbReference type="EMBL" id="KAH7227077.1"/>
    </source>
</evidence>
<dbReference type="OrthoDB" id="263957at2759"/>
<keyword evidence="14" id="KW-1185">Reference proteome</keyword>
<feature type="transmembrane region" description="Helical" evidence="12">
    <location>
        <begin position="67"/>
        <end position="87"/>
    </location>
</feature>
<keyword evidence="7 12" id="KW-1133">Transmembrane helix</keyword>
<dbReference type="GO" id="GO:0005886">
    <property type="term" value="C:plasma membrane"/>
    <property type="evidence" value="ECO:0007669"/>
    <property type="project" value="UniProtKB-SubCell"/>
</dbReference>
<accession>A0A9P9G106</accession>
<organism evidence="13 14">
    <name type="scientific">Fusarium redolens</name>
    <dbReference type="NCBI Taxonomy" id="48865"/>
    <lineage>
        <taxon>Eukaryota</taxon>
        <taxon>Fungi</taxon>
        <taxon>Dikarya</taxon>
        <taxon>Ascomycota</taxon>
        <taxon>Pezizomycotina</taxon>
        <taxon>Sordariomycetes</taxon>
        <taxon>Hypocreomycetidae</taxon>
        <taxon>Hypocreales</taxon>
        <taxon>Nectriaceae</taxon>
        <taxon>Fusarium</taxon>
        <taxon>Fusarium redolens species complex</taxon>
    </lineage>
</organism>
<keyword evidence="4" id="KW-0813">Transport</keyword>
<dbReference type="SUPFAM" id="SSF103473">
    <property type="entry name" value="MFS general substrate transporter"/>
    <property type="match status" value="1"/>
</dbReference>
<dbReference type="GO" id="GO:0006811">
    <property type="term" value="P:monoatomic ion transport"/>
    <property type="evidence" value="ECO:0007669"/>
    <property type="project" value="UniProtKB-KW"/>
</dbReference>
<dbReference type="PANTHER" id="PTHR23516:SF1">
    <property type="entry name" value="MOLYBDATE-ANION TRANSPORTER"/>
    <property type="match status" value="1"/>
</dbReference>
<comment type="caution">
    <text evidence="13">The sequence shown here is derived from an EMBL/GenBank/DDBJ whole genome shotgun (WGS) entry which is preliminary data.</text>
</comment>
<dbReference type="Gene3D" id="1.20.1250.20">
    <property type="entry name" value="MFS general substrate transporter like domains"/>
    <property type="match status" value="1"/>
</dbReference>
<feature type="transmembrane region" description="Helical" evidence="12">
    <location>
        <begin position="133"/>
        <end position="152"/>
    </location>
</feature>
<evidence type="ECO:0000256" key="11">
    <source>
        <dbReference type="ARBA" id="ARBA00032555"/>
    </source>
</evidence>
<evidence type="ECO:0000256" key="9">
    <source>
        <dbReference type="ARBA" id="ARBA00023136"/>
    </source>
</evidence>
<protein>
    <recommendedName>
        <fullName evidence="3">Molybdate-anion transporter</fullName>
    </recommendedName>
    <alternativeName>
        <fullName evidence="10">Major facilitator superfamily domain-containing protein 5</fullName>
    </alternativeName>
    <alternativeName>
        <fullName evidence="11">Molybdate transporter 2 homolog</fullName>
    </alternativeName>
</protein>
<evidence type="ECO:0000256" key="4">
    <source>
        <dbReference type="ARBA" id="ARBA00022448"/>
    </source>
</evidence>
<sequence>MDHYTITLIILIIPLIFASYSHHRHVTLKLVRGSGEEASRLDMIDDEIHDVDHESTHDRYYNFRNKFLWVYGLAMAAEWLQGSYLYSCLKNTHKLSEPAIATLFATGFVSAGISTVFMGSLSNQYGKKFMCQCYCVIYSVSCLTMLSGNILLLFAGRLIGGFCTTLLYSTFENWMIAEYQRQEFGDRGTALSTIYSMMAATNGFVAVASGIVAQVVVNALGSHTAPFLLSIVCLSLALAVITRSWAESFTSPIRSSVTETSWKVSAISLMKDPSLVILTLTMCFFEGSVYVMLYSWPQTIMSARAQEKIWANPPFGTIFASLMGAMSLGSFSFLYASREGNSIQVSSRTIQLALSISASGLLLTILLQDELSRFWAFCLFETCVGLYYPTMAYLKGRLVEEERQSQVYGLMRVPLNVFTVLCLTTVSEGDESRENRFIICSSLLLLGVLLMSRFDPKQNRS</sequence>
<evidence type="ECO:0000256" key="2">
    <source>
        <dbReference type="ARBA" id="ARBA00004651"/>
    </source>
</evidence>
<proteinExistence type="predicted"/>
<evidence type="ECO:0000256" key="7">
    <source>
        <dbReference type="ARBA" id="ARBA00022989"/>
    </source>
</evidence>
<feature type="transmembrane region" description="Helical" evidence="12">
    <location>
        <begin position="99"/>
        <end position="121"/>
    </location>
</feature>
<evidence type="ECO:0000256" key="12">
    <source>
        <dbReference type="SAM" id="Phobius"/>
    </source>
</evidence>